<reference evidence="3 4" key="1">
    <citation type="submission" date="2016-11" db="EMBL/GenBank/DDBJ databases">
        <title>Trade-off between light-utilization and light-protection in marine flavobacteria.</title>
        <authorList>
            <person name="Kumagai Y."/>
        </authorList>
    </citation>
    <scope>NUCLEOTIDE SEQUENCE [LARGE SCALE GENOMIC DNA]</scope>
    <source>
        <strain evidence="3 4">JCM 13191</strain>
    </source>
</reference>
<dbReference type="Proteomes" id="UP000193431">
    <property type="component" value="Chromosome"/>
</dbReference>
<dbReference type="SUPFAM" id="SSF54534">
    <property type="entry name" value="FKBP-like"/>
    <property type="match status" value="1"/>
</dbReference>
<dbReference type="GO" id="GO:0032784">
    <property type="term" value="P:regulation of DNA-templated transcription elongation"/>
    <property type="evidence" value="ECO:0007669"/>
    <property type="project" value="InterPro"/>
</dbReference>
<evidence type="ECO:0000313" key="4">
    <source>
        <dbReference type="Proteomes" id="UP000193431"/>
    </source>
</evidence>
<dbReference type="InterPro" id="IPR023459">
    <property type="entry name" value="Tscrpt_elong_fac_GreA/B_fam"/>
</dbReference>
<evidence type="ECO:0000256" key="1">
    <source>
        <dbReference type="SAM" id="MobiDB-lite"/>
    </source>
</evidence>
<dbReference type="STRING" id="331648.BST97_02590"/>
<keyword evidence="3" id="KW-0251">Elongation factor</keyword>
<dbReference type="Gene3D" id="3.10.50.30">
    <property type="entry name" value="Transcription elongation factor, GreA/GreB, C-terminal domain"/>
    <property type="match status" value="1"/>
</dbReference>
<dbReference type="EMBL" id="CP019344">
    <property type="protein sequence ID" value="ARN79336.1"/>
    <property type="molecule type" value="Genomic_DNA"/>
</dbReference>
<dbReference type="PANTHER" id="PTHR30437">
    <property type="entry name" value="TRANSCRIPTION ELONGATION FACTOR GREA"/>
    <property type="match status" value="1"/>
</dbReference>
<proteinExistence type="predicted"/>
<protein>
    <submittedName>
        <fullName evidence="3">Transcription elongation factor GreA</fullName>
    </submittedName>
</protein>
<dbReference type="GO" id="GO:0006354">
    <property type="term" value="P:DNA-templated transcription elongation"/>
    <property type="evidence" value="ECO:0007669"/>
    <property type="project" value="TreeGrafter"/>
</dbReference>
<feature type="region of interest" description="Disordered" evidence="1">
    <location>
        <begin position="1"/>
        <end position="25"/>
    </location>
</feature>
<gene>
    <name evidence="3" type="ORF">BST97_02590</name>
</gene>
<dbReference type="PANTHER" id="PTHR30437:SF4">
    <property type="entry name" value="TRANSCRIPTION ELONGATION FACTOR GREA"/>
    <property type="match status" value="1"/>
</dbReference>
<dbReference type="RefSeq" id="WP_085768129.1">
    <property type="nucleotide sequence ID" value="NZ_CP019344.1"/>
</dbReference>
<dbReference type="PIRSF" id="PIRSF006092">
    <property type="entry name" value="GreA_GreB"/>
    <property type="match status" value="1"/>
</dbReference>
<name>A0A1W6MPA9_9FLAO</name>
<dbReference type="InterPro" id="IPR036953">
    <property type="entry name" value="GreA/GreB_C_sf"/>
</dbReference>
<accession>A0A1W6MPA9</accession>
<feature type="domain" description="Transcription elongation factor GreA/GreB C-terminal" evidence="2">
    <location>
        <begin position="90"/>
        <end position="166"/>
    </location>
</feature>
<keyword evidence="3" id="KW-0648">Protein biosynthesis</keyword>
<keyword evidence="4" id="KW-1185">Reference proteome</keyword>
<dbReference type="OrthoDB" id="1094048at2"/>
<evidence type="ECO:0000259" key="2">
    <source>
        <dbReference type="Pfam" id="PF01272"/>
    </source>
</evidence>
<dbReference type="GO" id="GO:0070063">
    <property type="term" value="F:RNA polymerase binding"/>
    <property type="evidence" value="ECO:0007669"/>
    <property type="project" value="InterPro"/>
</dbReference>
<dbReference type="GO" id="GO:0003677">
    <property type="term" value="F:DNA binding"/>
    <property type="evidence" value="ECO:0007669"/>
    <property type="project" value="InterPro"/>
</dbReference>
<organism evidence="3 4">
    <name type="scientific">Nonlabens spongiae</name>
    <dbReference type="NCBI Taxonomy" id="331648"/>
    <lineage>
        <taxon>Bacteria</taxon>
        <taxon>Pseudomonadati</taxon>
        <taxon>Bacteroidota</taxon>
        <taxon>Flavobacteriia</taxon>
        <taxon>Flavobacteriales</taxon>
        <taxon>Flavobacteriaceae</taxon>
        <taxon>Nonlabens</taxon>
    </lineage>
</organism>
<dbReference type="Pfam" id="PF01272">
    <property type="entry name" value="GreA_GreB"/>
    <property type="match status" value="1"/>
</dbReference>
<dbReference type="AlphaFoldDB" id="A0A1W6MPA9"/>
<evidence type="ECO:0000313" key="3">
    <source>
        <dbReference type="EMBL" id="ARN79336.1"/>
    </source>
</evidence>
<dbReference type="InterPro" id="IPR001437">
    <property type="entry name" value="Tscrpt_elong_fac_GreA/B_C"/>
</dbReference>
<dbReference type="GO" id="GO:0003746">
    <property type="term" value="F:translation elongation factor activity"/>
    <property type="evidence" value="ECO:0007669"/>
    <property type="project" value="UniProtKB-KW"/>
</dbReference>
<sequence length="168" mass="18971">MSRGFVKEEDQEEVPMVPPRADLPEGVTNYVTQTGMSELLQEQEDLIKERDSSEIKDEKEKRIQTNFINAKLGLLKTRIASAQVIDLSKQPKDEVRFGASLKLKIGDQSKPQQFQIVGVDEADIAKGKISFISPIAKLLTNKKVGDKVILELKPKNRVFEILEIEYDS</sequence>